<evidence type="ECO:0000256" key="1">
    <source>
        <dbReference type="SAM" id="SignalP"/>
    </source>
</evidence>
<feature type="chain" id="PRO_5039388040" evidence="1">
    <location>
        <begin position="28"/>
        <end position="92"/>
    </location>
</feature>
<dbReference type="AlphaFoldDB" id="A0A0M2GUP6"/>
<keyword evidence="3" id="KW-1185">Reference proteome</keyword>
<organism evidence="2 3">
    <name type="scientific">Streptomyces variegatus</name>
    <dbReference type="NCBI Taxonomy" id="284040"/>
    <lineage>
        <taxon>Bacteria</taxon>
        <taxon>Bacillati</taxon>
        <taxon>Actinomycetota</taxon>
        <taxon>Actinomycetes</taxon>
        <taxon>Kitasatosporales</taxon>
        <taxon>Streptomycetaceae</taxon>
        <taxon>Streptomyces</taxon>
    </lineage>
</organism>
<dbReference type="EMBL" id="JYJH01000001">
    <property type="protein sequence ID" value="KJK41703.1"/>
    <property type="molecule type" value="Genomic_DNA"/>
</dbReference>
<name>A0A0M2GUP6_9ACTN</name>
<sequence>MFNTKKTAAVAAVLGSFALMGVGAVQASAQGGPGTCVEDGKGHVRCVQMSEYQVIKDKRGNVTVVNDSTQTCPTSHSQVSCVDSAVIPLKGA</sequence>
<keyword evidence="1" id="KW-0732">Signal</keyword>
<dbReference type="RefSeq" id="WP_031130655.1">
    <property type="nucleotide sequence ID" value="NZ_JYJH01000001.1"/>
</dbReference>
<feature type="signal peptide" evidence="1">
    <location>
        <begin position="1"/>
        <end position="27"/>
    </location>
</feature>
<proteinExistence type="predicted"/>
<dbReference type="STRING" id="284040.UK15_02520"/>
<protein>
    <submittedName>
        <fullName evidence="2">Uncharacterized protein</fullName>
    </submittedName>
</protein>
<comment type="caution">
    <text evidence="2">The sequence shown here is derived from an EMBL/GenBank/DDBJ whole genome shotgun (WGS) entry which is preliminary data.</text>
</comment>
<gene>
    <name evidence="2" type="ORF">UK15_02520</name>
</gene>
<evidence type="ECO:0000313" key="3">
    <source>
        <dbReference type="Proteomes" id="UP000034786"/>
    </source>
</evidence>
<reference evidence="3" key="1">
    <citation type="submission" date="2015-02" db="EMBL/GenBank/DDBJ databases">
        <authorList>
            <person name="Ju K.-S."/>
            <person name="Doroghazi J.R."/>
            <person name="Metcalf W."/>
        </authorList>
    </citation>
    <scope>NUCLEOTIDE SEQUENCE [LARGE SCALE GENOMIC DNA]</scope>
    <source>
        <strain evidence="3">NRRL B-16380</strain>
    </source>
</reference>
<evidence type="ECO:0000313" key="2">
    <source>
        <dbReference type="EMBL" id="KJK41703.1"/>
    </source>
</evidence>
<dbReference type="Proteomes" id="UP000034786">
    <property type="component" value="Unassembled WGS sequence"/>
</dbReference>
<dbReference type="PATRIC" id="fig|284040.3.peg.519"/>
<accession>A0A0M2GUP6</accession>